<sequence>MRSQQSWMNWLQEHKIPDEHRFYSATTSGSEVFEQVELNLQRRRSIGIIFLDIVGLTHIEQHYGAPVARRVLKTVTRSILQARPLLSVGRTLFVHNVGGDDFVLYYSLPSVGTLQGLDFLECLAEDLCTQVLSSVNRQLQGVLQEPLDLHRGWSILLASSELSLETLIYKGLKEARQMAKGNEDAKWTRQVWELREAIKEERFSIHYQPLVDMASGKIMGYEALSRGPSESSLQWSQGLADLAEKSNLLFPLERLLRQKAVQGTVNWPKDVRLFVNISPQVIQDPDFTPENLLQLVHSVGRDPGQIVFEITERQSIDDFRSFDKKLERFRNVGFQVAVDDAGAGYSSLQSIAEIIPDYIKIDMSLIHHIDTSVIKQAMAEIFVSFAKRLGIQIIAEGIETEAELRWLHRLGVDIGQGYFLGRPSPEKKALTGEAQRVLGELKQQKPADEMGTMMPVGELVEAFHGLAQNAPTHQALDFFQTNSNAFSLVIVDGMRPVGLLMRDKLYGQMVNKYGLALYGQRPVSLIMDRNPLIVDTAMRIDRVAHLATARQMQRLYDHIIVVNEEKVCVGVVSVRALLDQMTGLQIERALGANPLTGMPGNLQIKEDMERRCEAGQAFTVIYADLDHFKAFNDYYGFEQGDQAIKLTAQILSTAVQNQGCPDDFVGHIGGDDWIIVTTSSYQELCDRIVCEFDRRIGELYLERDRQAGYIDGRDRQGNPCRYPVMSISLSVVTGRFAHVSQIGEVAARVKKRAKQQPGSGYVVEEVKVLTLS</sequence>
<reference evidence="3 4" key="1">
    <citation type="submission" date="2019-03" db="EMBL/GenBank/DDBJ databases">
        <title>Genomic Encyclopedia of Type Strains, Phase IV (KMG-IV): sequencing the most valuable type-strain genomes for metagenomic binning, comparative biology and taxonomic classification.</title>
        <authorList>
            <person name="Goeker M."/>
        </authorList>
    </citation>
    <scope>NUCLEOTIDE SEQUENCE [LARGE SCALE GENOMIC DNA]</scope>
    <source>
        <strain evidence="3 4">DSM 11170</strain>
    </source>
</reference>
<evidence type="ECO:0000259" key="1">
    <source>
        <dbReference type="PROSITE" id="PS50883"/>
    </source>
</evidence>
<dbReference type="InterPro" id="IPR050706">
    <property type="entry name" value="Cyclic-di-GMP_PDE-like"/>
</dbReference>
<dbReference type="PROSITE" id="PS50887">
    <property type="entry name" value="GGDEF"/>
    <property type="match status" value="1"/>
</dbReference>
<dbReference type="InterPro" id="IPR000644">
    <property type="entry name" value="CBS_dom"/>
</dbReference>
<dbReference type="Proteomes" id="UP000294813">
    <property type="component" value="Unassembled WGS sequence"/>
</dbReference>
<dbReference type="InterPro" id="IPR046342">
    <property type="entry name" value="CBS_dom_sf"/>
</dbReference>
<name>A0A4R2RH68_9FIRM</name>
<dbReference type="CDD" id="cd01949">
    <property type="entry name" value="GGDEF"/>
    <property type="match status" value="1"/>
</dbReference>
<evidence type="ECO:0000259" key="2">
    <source>
        <dbReference type="PROSITE" id="PS50887"/>
    </source>
</evidence>
<dbReference type="InterPro" id="IPR001633">
    <property type="entry name" value="EAL_dom"/>
</dbReference>
<dbReference type="InterPro" id="IPR043128">
    <property type="entry name" value="Rev_trsase/Diguanyl_cyclase"/>
</dbReference>
<gene>
    <name evidence="3" type="ORF">EDD73_12321</name>
</gene>
<dbReference type="CDD" id="cd01948">
    <property type="entry name" value="EAL"/>
    <property type="match status" value="1"/>
</dbReference>
<dbReference type="SUPFAM" id="SSF55073">
    <property type="entry name" value="Nucleotide cyclase"/>
    <property type="match status" value="1"/>
</dbReference>
<dbReference type="Gene3D" id="3.10.580.10">
    <property type="entry name" value="CBS-domain"/>
    <property type="match status" value="1"/>
</dbReference>
<dbReference type="PANTHER" id="PTHR33121:SF76">
    <property type="entry name" value="SIGNALING PROTEIN"/>
    <property type="match status" value="1"/>
</dbReference>
<dbReference type="Gene3D" id="3.30.70.270">
    <property type="match status" value="2"/>
</dbReference>
<organism evidence="3 4">
    <name type="scientific">Heliophilum fasciatum</name>
    <dbReference type="NCBI Taxonomy" id="35700"/>
    <lineage>
        <taxon>Bacteria</taxon>
        <taxon>Bacillati</taxon>
        <taxon>Bacillota</taxon>
        <taxon>Clostridia</taxon>
        <taxon>Eubacteriales</taxon>
        <taxon>Heliobacteriaceae</taxon>
        <taxon>Heliophilum</taxon>
    </lineage>
</organism>
<dbReference type="InterPro" id="IPR029787">
    <property type="entry name" value="Nucleotide_cyclase"/>
</dbReference>
<dbReference type="PANTHER" id="PTHR33121">
    <property type="entry name" value="CYCLIC DI-GMP PHOSPHODIESTERASE PDEF"/>
    <property type="match status" value="1"/>
</dbReference>
<feature type="domain" description="GGDEF" evidence="2">
    <location>
        <begin position="616"/>
        <end position="767"/>
    </location>
</feature>
<evidence type="ECO:0000313" key="4">
    <source>
        <dbReference type="Proteomes" id="UP000294813"/>
    </source>
</evidence>
<dbReference type="SMART" id="SM00052">
    <property type="entry name" value="EAL"/>
    <property type="match status" value="1"/>
</dbReference>
<dbReference type="Pfam" id="PF00990">
    <property type="entry name" value="GGDEF"/>
    <property type="match status" value="1"/>
</dbReference>
<dbReference type="SUPFAM" id="SSF141868">
    <property type="entry name" value="EAL domain-like"/>
    <property type="match status" value="1"/>
</dbReference>
<dbReference type="InterPro" id="IPR000160">
    <property type="entry name" value="GGDEF_dom"/>
</dbReference>
<comment type="caution">
    <text evidence="3">The sequence shown here is derived from an EMBL/GenBank/DDBJ whole genome shotgun (WGS) entry which is preliminary data.</text>
</comment>
<protein>
    <submittedName>
        <fullName evidence="3">Diguanylate cyclase (GGDEF)-like protein</fullName>
    </submittedName>
</protein>
<dbReference type="Pfam" id="PF00563">
    <property type="entry name" value="EAL"/>
    <property type="match status" value="1"/>
</dbReference>
<dbReference type="RefSeq" id="WP_131920007.1">
    <property type="nucleotide sequence ID" value="NZ_JAOQNU010000023.1"/>
</dbReference>
<evidence type="ECO:0000313" key="3">
    <source>
        <dbReference type="EMBL" id="TCP62114.1"/>
    </source>
</evidence>
<dbReference type="Pfam" id="PF00571">
    <property type="entry name" value="CBS"/>
    <property type="match status" value="1"/>
</dbReference>
<dbReference type="AlphaFoldDB" id="A0A4R2RH68"/>
<dbReference type="SUPFAM" id="SSF54631">
    <property type="entry name" value="CBS-domain pair"/>
    <property type="match status" value="1"/>
</dbReference>
<proteinExistence type="predicted"/>
<dbReference type="SMART" id="SM00267">
    <property type="entry name" value="GGDEF"/>
    <property type="match status" value="1"/>
</dbReference>
<dbReference type="NCBIfam" id="TIGR00254">
    <property type="entry name" value="GGDEF"/>
    <property type="match status" value="1"/>
</dbReference>
<feature type="domain" description="EAL" evidence="1">
    <location>
        <begin position="187"/>
        <end position="437"/>
    </location>
</feature>
<dbReference type="PROSITE" id="PS50883">
    <property type="entry name" value="EAL"/>
    <property type="match status" value="1"/>
</dbReference>
<accession>A0A4R2RH68</accession>
<dbReference type="OrthoDB" id="9813903at2"/>
<dbReference type="Gene3D" id="3.20.20.450">
    <property type="entry name" value="EAL domain"/>
    <property type="match status" value="1"/>
</dbReference>
<dbReference type="GO" id="GO:0071111">
    <property type="term" value="F:cyclic-guanylate-specific phosphodiesterase activity"/>
    <property type="evidence" value="ECO:0007669"/>
    <property type="project" value="InterPro"/>
</dbReference>
<dbReference type="EMBL" id="SLXT01000023">
    <property type="protein sequence ID" value="TCP62114.1"/>
    <property type="molecule type" value="Genomic_DNA"/>
</dbReference>
<dbReference type="InterPro" id="IPR035919">
    <property type="entry name" value="EAL_sf"/>
</dbReference>
<keyword evidence="4" id="KW-1185">Reference proteome</keyword>